<gene>
    <name evidence="2" type="ORF">FHS79_000820</name>
</gene>
<name>A0A841LBY8_9SPHN</name>
<evidence type="ECO:0000256" key="1">
    <source>
        <dbReference type="SAM" id="SignalP"/>
    </source>
</evidence>
<feature type="chain" id="PRO_5032277429" description="TraB/GumN family protein" evidence="1">
    <location>
        <begin position="21"/>
        <end position="305"/>
    </location>
</feature>
<dbReference type="CDD" id="cd14789">
    <property type="entry name" value="Tiki"/>
    <property type="match status" value="1"/>
</dbReference>
<dbReference type="PANTHER" id="PTHR40590:SF1">
    <property type="entry name" value="CYTOPLASMIC PROTEIN"/>
    <property type="match status" value="1"/>
</dbReference>
<evidence type="ECO:0000313" key="2">
    <source>
        <dbReference type="EMBL" id="MBB6226662.1"/>
    </source>
</evidence>
<keyword evidence="1" id="KW-0732">Signal</keyword>
<dbReference type="RefSeq" id="WP_184195801.1">
    <property type="nucleotide sequence ID" value="NZ_BMOX01000005.1"/>
</dbReference>
<organism evidence="2 3">
    <name type="scientific">Polymorphobacter multimanifer</name>
    <dbReference type="NCBI Taxonomy" id="1070431"/>
    <lineage>
        <taxon>Bacteria</taxon>
        <taxon>Pseudomonadati</taxon>
        <taxon>Pseudomonadota</taxon>
        <taxon>Alphaproteobacteria</taxon>
        <taxon>Sphingomonadales</taxon>
        <taxon>Sphingosinicellaceae</taxon>
        <taxon>Polymorphobacter</taxon>
    </lineage>
</organism>
<dbReference type="AlphaFoldDB" id="A0A841LBY8"/>
<comment type="caution">
    <text evidence="2">The sequence shown here is derived from an EMBL/GenBank/DDBJ whole genome shotgun (WGS) entry which is preliminary data.</text>
</comment>
<sequence length="305" mass="32667">MIRLLLALLLLLAAPISAQPAVPPPARAQPPVWVIRDADTELTLFATVHALPAGVDWFSPEAQRRFDAAGRLIVETKLPDDRFALAPIIEQLGIDANLPPLKERLDAATYATLAKTAAELRIPMPALDRMRPWLVSITLGEAVLTRAGVSAGAGVEVALLARAAKQDKPLVALESAQEQLGFFAGLPEADQKAMLTSTLTDIPEARAEVAAMVALWQKGDMDGIARDFASEAKASPKLHEVLLAGRNRRWAHFLVSEMARPGKSFLAVGAGHFGGPDGLLALLAARGFPAQRLPLPTPPPKSRRR</sequence>
<keyword evidence="3" id="KW-1185">Reference proteome</keyword>
<proteinExistence type="predicted"/>
<dbReference type="Proteomes" id="UP000538147">
    <property type="component" value="Unassembled WGS sequence"/>
</dbReference>
<dbReference type="InterPro" id="IPR047111">
    <property type="entry name" value="YbaP-like"/>
</dbReference>
<evidence type="ECO:0000313" key="3">
    <source>
        <dbReference type="Proteomes" id="UP000538147"/>
    </source>
</evidence>
<accession>A0A841LBY8</accession>
<dbReference type="InterPro" id="IPR002816">
    <property type="entry name" value="TraB/PrgY/GumN_fam"/>
</dbReference>
<dbReference type="Pfam" id="PF01963">
    <property type="entry name" value="TraB_PrgY_gumN"/>
    <property type="match status" value="1"/>
</dbReference>
<evidence type="ECO:0008006" key="4">
    <source>
        <dbReference type="Google" id="ProtNLM"/>
    </source>
</evidence>
<protein>
    <recommendedName>
        <fullName evidence="4">TraB/GumN family protein</fullName>
    </recommendedName>
</protein>
<dbReference type="PANTHER" id="PTHR40590">
    <property type="entry name" value="CYTOPLASMIC PROTEIN-RELATED"/>
    <property type="match status" value="1"/>
</dbReference>
<dbReference type="EMBL" id="JACIIV010000005">
    <property type="protein sequence ID" value="MBB6226662.1"/>
    <property type="molecule type" value="Genomic_DNA"/>
</dbReference>
<reference evidence="2 3" key="1">
    <citation type="submission" date="2020-08" db="EMBL/GenBank/DDBJ databases">
        <title>Genomic Encyclopedia of Type Strains, Phase IV (KMG-IV): sequencing the most valuable type-strain genomes for metagenomic binning, comparative biology and taxonomic classification.</title>
        <authorList>
            <person name="Goeker M."/>
        </authorList>
    </citation>
    <scope>NUCLEOTIDE SEQUENCE [LARGE SCALE GENOMIC DNA]</scope>
    <source>
        <strain evidence="2 3">DSM 102189</strain>
    </source>
</reference>
<feature type="signal peptide" evidence="1">
    <location>
        <begin position="1"/>
        <end position="20"/>
    </location>
</feature>